<feature type="compositionally biased region" description="Polar residues" evidence="1">
    <location>
        <begin position="7"/>
        <end position="26"/>
    </location>
</feature>
<evidence type="ECO:0000256" key="1">
    <source>
        <dbReference type="SAM" id="MobiDB-lite"/>
    </source>
</evidence>
<dbReference type="RefSeq" id="WP_023271881.1">
    <property type="nucleotide sequence ID" value="NZ_KI530712.1"/>
</dbReference>
<name>V2TGP3_9GAMM</name>
<sequence length="103" mass="11723">MAKQEESIQSSNQDKSSDELGNSNKKQSLESKSLIISYDSDKKDEILKYLKSKNIEVVYNLKNMNIIVITIAESDVKQTVNSLENFKGVLDIREDSHMNILNN</sequence>
<accession>V2TGP3</accession>
<dbReference type="AlphaFoldDB" id="V2TGP3"/>
<evidence type="ECO:0000313" key="3">
    <source>
        <dbReference type="Proteomes" id="UP000023785"/>
    </source>
</evidence>
<dbReference type="Proteomes" id="UP000023785">
    <property type="component" value="Unassembled WGS sequence"/>
</dbReference>
<gene>
    <name evidence="2" type="ORF">P256_00278</name>
</gene>
<feature type="region of interest" description="Disordered" evidence="1">
    <location>
        <begin position="1"/>
        <end position="28"/>
    </location>
</feature>
<reference evidence="2 3" key="1">
    <citation type="submission" date="2013-10" db="EMBL/GenBank/DDBJ databases">
        <title>The Genome Sequence of Acinetobacter nectaris CIP 110549.</title>
        <authorList>
            <consortium name="The Broad Institute Genomics Platform"/>
            <consortium name="The Broad Institute Genome Sequencing Center for Infectious Disease"/>
            <person name="Cerqueira G."/>
            <person name="Feldgarden M."/>
            <person name="Courvalin P."/>
            <person name="Grillot-Courvalin C."/>
            <person name="Clermont D."/>
            <person name="Rocha E."/>
            <person name="Yoon E.-J."/>
            <person name="Nemec A."/>
            <person name="Young S.K."/>
            <person name="Zeng Q."/>
            <person name="Gargeya S."/>
            <person name="Fitzgerald M."/>
            <person name="Abouelleil A."/>
            <person name="Alvarado L."/>
            <person name="Berlin A.M."/>
            <person name="Chapman S.B."/>
            <person name="Gainer-Dewar J."/>
            <person name="Goldberg J."/>
            <person name="Gnerre S."/>
            <person name="Griggs A."/>
            <person name="Gujja S."/>
            <person name="Hansen M."/>
            <person name="Howarth C."/>
            <person name="Imamovic A."/>
            <person name="Ireland A."/>
            <person name="Larimer J."/>
            <person name="McCowan C."/>
            <person name="Murphy C."/>
            <person name="Pearson M."/>
            <person name="Poon T.W."/>
            <person name="Priest M."/>
            <person name="Roberts A."/>
            <person name="Saif S."/>
            <person name="Shea T."/>
            <person name="Sykes S."/>
            <person name="Wortman J."/>
            <person name="Nusbaum C."/>
            <person name="Birren B."/>
        </authorList>
    </citation>
    <scope>NUCLEOTIDE SEQUENCE [LARGE SCALE GENOMIC DNA]</scope>
    <source>
        <strain evidence="2 3">CIP 110549</strain>
    </source>
</reference>
<comment type="caution">
    <text evidence="2">The sequence shown here is derived from an EMBL/GenBank/DDBJ whole genome shotgun (WGS) entry which is preliminary data.</text>
</comment>
<dbReference type="PATRIC" id="fig|1392540.3.peg.269"/>
<organism evidence="2 3">
    <name type="scientific">Acinetobacter nectaris CIP 110549</name>
    <dbReference type="NCBI Taxonomy" id="1392540"/>
    <lineage>
        <taxon>Bacteria</taxon>
        <taxon>Pseudomonadati</taxon>
        <taxon>Pseudomonadota</taxon>
        <taxon>Gammaproteobacteria</taxon>
        <taxon>Moraxellales</taxon>
        <taxon>Moraxellaceae</taxon>
        <taxon>Acinetobacter</taxon>
    </lineage>
</organism>
<evidence type="ECO:0000313" key="2">
    <source>
        <dbReference type="EMBL" id="ESK41288.1"/>
    </source>
</evidence>
<keyword evidence="3" id="KW-1185">Reference proteome</keyword>
<proteinExistence type="predicted"/>
<dbReference type="HOGENOM" id="CLU_2257629_0_0_6"/>
<protein>
    <submittedName>
        <fullName evidence="2">Uncharacterized protein</fullName>
    </submittedName>
</protein>
<dbReference type="EMBL" id="AYER01000001">
    <property type="protein sequence ID" value="ESK41288.1"/>
    <property type="molecule type" value="Genomic_DNA"/>
</dbReference>